<organism evidence="1 2">
    <name type="scientific">Gluconobacter oxydans</name>
    <name type="common">Gluconobacter suboxydans</name>
    <dbReference type="NCBI Taxonomy" id="442"/>
    <lineage>
        <taxon>Bacteria</taxon>
        <taxon>Pseudomonadati</taxon>
        <taxon>Pseudomonadota</taxon>
        <taxon>Alphaproteobacteria</taxon>
        <taxon>Acetobacterales</taxon>
        <taxon>Acetobacteraceae</taxon>
        <taxon>Gluconobacter</taxon>
    </lineage>
</organism>
<proteinExistence type="predicted"/>
<gene>
    <name evidence="1" type="ORF">AD934_01300</name>
</gene>
<dbReference type="EMBL" id="LHZG01000092">
    <property type="protein sequence ID" value="KXV22529.1"/>
    <property type="molecule type" value="Genomic_DNA"/>
</dbReference>
<accession>A0A149S736</accession>
<dbReference type="AlphaFoldDB" id="A0A149S736"/>
<reference evidence="1 2" key="1">
    <citation type="submission" date="2015-06" db="EMBL/GenBank/DDBJ databases">
        <title>Improved classification and identification of acetic acid bacteria using matrix-assisted laser desorption/ionization time-of-flight mass spectrometry; Gluconobacter nephelii and Gluconobacter uchimurae are later heterotypic synonyms of Gluconobacter japonicus and Gluconobacter oxydans, respectively.</title>
        <authorList>
            <person name="Li L."/>
            <person name="Cleenwerck I."/>
            <person name="De Vuyst L."/>
            <person name="Vandamme P."/>
        </authorList>
    </citation>
    <scope>NUCLEOTIDE SEQUENCE [LARGE SCALE GENOMIC DNA]</scope>
    <source>
        <strain evidence="1 2">LMG 1676</strain>
    </source>
</reference>
<dbReference type="Proteomes" id="UP000075655">
    <property type="component" value="Unassembled WGS sequence"/>
</dbReference>
<protein>
    <submittedName>
        <fullName evidence="1">Uncharacterized protein</fullName>
    </submittedName>
</protein>
<dbReference type="PATRIC" id="fig|442.8.peg.417"/>
<evidence type="ECO:0000313" key="2">
    <source>
        <dbReference type="Proteomes" id="UP000075655"/>
    </source>
</evidence>
<feature type="non-terminal residue" evidence="1">
    <location>
        <position position="1"/>
    </location>
</feature>
<comment type="caution">
    <text evidence="1">The sequence shown here is derived from an EMBL/GenBank/DDBJ whole genome shotgun (WGS) entry which is preliminary data.</text>
</comment>
<sequence length="97" mass="10332">LAPTPRLGTQPTNTARSEAFHLLSRALLNIRAKAQSVLGSSETLSPDHRHVLSAIEAAADAVHNLPHLLTEQAESNEIALISEVTTAKESLTTLKMG</sequence>
<evidence type="ECO:0000313" key="1">
    <source>
        <dbReference type="EMBL" id="KXV22529.1"/>
    </source>
</evidence>
<dbReference type="RefSeq" id="WP_196756783.1">
    <property type="nucleotide sequence ID" value="NZ_LHZG01000092.1"/>
</dbReference>
<name>A0A149S736_GLUOY</name>